<dbReference type="GO" id="GO:0044781">
    <property type="term" value="P:bacterial-type flagellum organization"/>
    <property type="evidence" value="ECO:0007669"/>
    <property type="project" value="UniProtKB-KW"/>
</dbReference>
<gene>
    <name evidence="5" type="ORF">GGR04_000209</name>
</gene>
<accession>A0A7W6EDU6</accession>
<protein>
    <recommendedName>
        <fullName evidence="2">Basal-body rod modification protein FlgD</fullName>
    </recommendedName>
</protein>
<comment type="caution">
    <text evidence="5">The sequence shown here is derived from an EMBL/GenBank/DDBJ whole genome shotgun (WGS) entry which is preliminary data.</text>
</comment>
<keyword evidence="3" id="KW-1005">Bacterial flagellum biogenesis</keyword>
<keyword evidence="5" id="KW-0966">Cell projection</keyword>
<dbReference type="Pfam" id="PF03963">
    <property type="entry name" value="FlgD"/>
    <property type="match status" value="1"/>
</dbReference>
<dbReference type="InterPro" id="IPR005648">
    <property type="entry name" value="FlgD"/>
</dbReference>
<proteinExistence type="inferred from homology"/>
<dbReference type="AlphaFoldDB" id="A0A7W6EDU6"/>
<keyword evidence="5" id="KW-0969">Cilium</keyword>
<keyword evidence="6" id="KW-1185">Reference proteome</keyword>
<evidence type="ECO:0000256" key="4">
    <source>
        <dbReference type="ARBA" id="ARBA00024746"/>
    </source>
</evidence>
<organism evidence="5 6">
    <name type="scientific">Aureimonas pseudogalii</name>
    <dbReference type="NCBI Taxonomy" id="1744844"/>
    <lineage>
        <taxon>Bacteria</taxon>
        <taxon>Pseudomonadati</taxon>
        <taxon>Pseudomonadota</taxon>
        <taxon>Alphaproteobacteria</taxon>
        <taxon>Hyphomicrobiales</taxon>
        <taxon>Aurantimonadaceae</taxon>
        <taxon>Aureimonas</taxon>
    </lineage>
</organism>
<reference evidence="5 6" key="1">
    <citation type="submission" date="2020-08" db="EMBL/GenBank/DDBJ databases">
        <title>Genomic Encyclopedia of Type Strains, Phase IV (KMG-IV): sequencing the most valuable type-strain genomes for metagenomic binning, comparative biology and taxonomic classification.</title>
        <authorList>
            <person name="Goeker M."/>
        </authorList>
    </citation>
    <scope>NUCLEOTIDE SEQUENCE [LARGE SCALE GENOMIC DNA]</scope>
    <source>
        <strain evidence="5 6">DSM 102238</strain>
    </source>
</reference>
<evidence type="ECO:0000256" key="2">
    <source>
        <dbReference type="ARBA" id="ARBA00016013"/>
    </source>
</evidence>
<name>A0A7W6EDU6_9HYPH</name>
<sequence length="135" mass="13799">MAAAVSPVSGTAAAAVAKADTAGIKTGLDYNAFLQLLVAQMKNQDPLNPTDPTQQMSQLASFSNVEQSIKLNQKLEAMTTLSSLTQANSLIGRTVTSGDQTVSGVVKSVQVTTDGTVATLASGKTVTLASGVRVE</sequence>
<dbReference type="RefSeq" id="WP_183196994.1">
    <property type="nucleotide sequence ID" value="NZ_JACIEK010000001.1"/>
</dbReference>
<dbReference type="NCBIfam" id="NF004670">
    <property type="entry name" value="PRK06009.1"/>
    <property type="match status" value="1"/>
</dbReference>
<comment type="function">
    <text evidence="4">Required for flagellar hook formation. May act as a scaffolding protein.</text>
</comment>
<evidence type="ECO:0000313" key="5">
    <source>
        <dbReference type="EMBL" id="MBB3996388.1"/>
    </source>
</evidence>
<comment type="similarity">
    <text evidence="1">Belongs to the FlgD family.</text>
</comment>
<dbReference type="EMBL" id="JACIEK010000001">
    <property type="protein sequence ID" value="MBB3996388.1"/>
    <property type="molecule type" value="Genomic_DNA"/>
</dbReference>
<evidence type="ECO:0000313" key="6">
    <source>
        <dbReference type="Proteomes" id="UP000542776"/>
    </source>
</evidence>
<keyword evidence="5" id="KW-0282">Flagellum</keyword>
<evidence type="ECO:0000256" key="3">
    <source>
        <dbReference type="ARBA" id="ARBA00022795"/>
    </source>
</evidence>
<evidence type="ECO:0000256" key="1">
    <source>
        <dbReference type="ARBA" id="ARBA00010577"/>
    </source>
</evidence>
<dbReference type="Proteomes" id="UP000542776">
    <property type="component" value="Unassembled WGS sequence"/>
</dbReference>